<keyword evidence="1" id="KW-1133">Transmembrane helix</keyword>
<keyword evidence="3" id="KW-1185">Reference proteome</keyword>
<feature type="transmembrane region" description="Helical" evidence="1">
    <location>
        <begin position="7"/>
        <end position="27"/>
    </location>
</feature>
<accession>A0AAN8N289</accession>
<dbReference type="Proteomes" id="UP001313282">
    <property type="component" value="Unassembled WGS sequence"/>
</dbReference>
<name>A0AAN8N289_9PEZI</name>
<evidence type="ECO:0000313" key="3">
    <source>
        <dbReference type="Proteomes" id="UP001313282"/>
    </source>
</evidence>
<protein>
    <submittedName>
        <fullName evidence="2">Uncharacterized protein</fullName>
    </submittedName>
</protein>
<dbReference type="EMBL" id="JAVHNR010000003">
    <property type="protein sequence ID" value="KAK6348305.1"/>
    <property type="molecule type" value="Genomic_DNA"/>
</dbReference>
<sequence>MQSHVPFSVYILGILIPLTVAYEIAFYPNWFYGLASEDEEPLYFHVYPRFQCNKIVADPGVNPRHTQNVLVRVSEEAIGPGLIVFYDAGPDDDEPCHDENARSAAYFFKNNKPSQQLYYTHSSGYMTHFMEVDDTSELWSLLVDWVGIKPGSIATRDDQKNEDGEDIPKWIEDDTDEVEVFAYDHDHGYNTGGEYSFGEDSEENMREPAEGVNLPEMEPEYGNEYAPGQKVPDHKVYWDTFRNWRNARIRFGGYRPITKEFTDKYSVDELRNMGYIIDDEKETQIRQQRDREKQQALNDERAFEKARYDQMEDEEKYTQISSRLRPPIQLAGGRLQPNNQGFLEDVINPFNTGVNNVYNYGMFGGQDDYMQQQRVEIEEEKDNEDYFLARYGGPGQILEYEADNEAGTGTDYLSTTQFLSENQGLPPRSPLYDNDNRK</sequence>
<evidence type="ECO:0000313" key="2">
    <source>
        <dbReference type="EMBL" id="KAK6348305.1"/>
    </source>
</evidence>
<comment type="caution">
    <text evidence="2">The sequence shown here is derived from an EMBL/GenBank/DDBJ whole genome shotgun (WGS) entry which is preliminary data.</text>
</comment>
<proteinExistence type="predicted"/>
<dbReference type="AlphaFoldDB" id="A0AAN8N289"/>
<keyword evidence="1" id="KW-0812">Transmembrane</keyword>
<gene>
    <name evidence="2" type="ORF">TWF718_006109</name>
</gene>
<organism evidence="2 3">
    <name type="scientific">Orbilia javanica</name>
    <dbReference type="NCBI Taxonomy" id="47235"/>
    <lineage>
        <taxon>Eukaryota</taxon>
        <taxon>Fungi</taxon>
        <taxon>Dikarya</taxon>
        <taxon>Ascomycota</taxon>
        <taxon>Pezizomycotina</taxon>
        <taxon>Orbiliomycetes</taxon>
        <taxon>Orbiliales</taxon>
        <taxon>Orbiliaceae</taxon>
        <taxon>Orbilia</taxon>
    </lineage>
</organism>
<evidence type="ECO:0000256" key="1">
    <source>
        <dbReference type="SAM" id="Phobius"/>
    </source>
</evidence>
<reference evidence="2 3" key="1">
    <citation type="submission" date="2019-10" db="EMBL/GenBank/DDBJ databases">
        <authorList>
            <person name="Palmer J.M."/>
        </authorList>
    </citation>
    <scope>NUCLEOTIDE SEQUENCE [LARGE SCALE GENOMIC DNA]</scope>
    <source>
        <strain evidence="2 3">TWF718</strain>
    </source>
</reference>
<keyword evidence="1" id="KW-0472">Membrane</keyword>